<dbReference type="PANTHER" id="PTHR23322:SF6">
    <property type="entry name" value="UBX DOMAIN-CONTAINING PROTEIN 7"/>
    <property type="match status" value="1"/>
</dbReference>
<gene>
    <name evidence="3" type="ORF">QTG54_015823</name>
</gene>
<evidence type="ECO:0000259" key="2">
    <source>
        <dbReference type="SMART" id="SM00594"/>
    </source>
</evidence>
<reference evidence="3" key="1">
    <citation type="submission" date="2023-06" db="EMBL/GenBank/DDBJ databases">
        <title>Survivors Of The Sea: Transcriptome response of Skeletonema marinoi to long-term dormancy.</title>
        <authorList>
            <person name="Pinder M.I.M."/>
            <person name="Kourtchenko O."/>
            <person name="Robertson E.K."/>
            <person name="Larsson T."/>
            <person name="Maumus F."/>
            <person name="Osuna-Cruz C.M."/>
            <person name="Vancaester E."/>
            <person name="Stenow R."/>
            <person name="Vandepoele K."/>
            <person name="Ploug H."/>
            <person name="Bruchert V."/>
            <person name="Godhe A."/>
            <person name="Topel M."/>
        </authorList>
    </citation>
    <scope>NUCLEOTIDE SEQUENCE</scope>
    <source>
        <strain evidence="3">R05AC</strain>
    </source>
</reference>
<dbReference type="PANTHER" id="PTHR23322">
    <property type="entry name" value="FAS-ASSOCIATED PROTEIN"/>
    <property type="match status" value="1"/>
</dbReference>
<comment type="caution">
    <text evidence="3">The sequence shown here is derived from an EMBL/GenBank/DDBJ whole genome shotgun (WGS) entry which is preliminary data.</text>
</comment>
<proteinExistence type="predicted"/>
<dbReference type="EMBL" id="JATAAI010000048">
    <property type="protein sequence ID" value="KAK1733535.1"/>
    <property type="molecule type" value="Genomic_DNA"/>
</dbReference>
<dbReference type="InterPro" id="IPR006577">
    <property type="entry name" value="UAS"/>
</dbReference>
<keyword evidence="4" id="KW-1185">Reference proteome</keyword>
<accession>A0AAD8XU59</accession>
<dbReference type="SMART" id="SM00594">
    <property type="entry name" value="UAS"/>
    <property type="match status" value="1"/>
</dbReference>
<dbReference type="AlphaFoldDB" id="A0AAD8XU59"/>
<dbReference type="GO" id="GO:0005634">
    <property type="term" value="C:nucleus"/>
    <property type="evidence" value="ECO:0007669"/>
    <property type="project" value="TreeGrafter"/>
</dbReference>
<dbReference type="GO" id="GO:0043130">
    <property type="term" value="F:ubiquitin binding"/>
    <property type="evidence" value="ECO:0007669"/>
    <property type="project" value="TreeGrafter"/>
</dbReference>
<dbReference type="CDD" id="cd02958">
    <property type="entry name" value="UAS"/>
    <property type="match status" value="1"/>
</dbReference>
<dbReference type="SUPFAM" id="SSF52833">
    <property type="entry name" value="Thioredoxin-like"/>
    <property type="match status" value="1"/>
</dbReference>
<feature type="compositionally biased region" description="Basic and acidic residues" evidence="1">
    <location>
        <begin position="32"/>
        <end position="54"/>
    </location>
</feature>
<feature type="domain" description="UAS" evidence="2">
    <location>
        <begin position="102"/>
        <end position="212"/>
    </location>
</feature>
<feature type="region of interest" description="Disordered" evidence="1">
    <location>
        <begin position="31"/>
        <end position="63"/>
    </location>
</feature>
<evidence type="ECO:0000313" key="3">
    <source>
        <dbReference type="EMBL" id="KAK1733535.1"/>
    </source>
</evidence>
<dbReference type="InterPro" id="IPR050730">
    <property type="entry name" value="UBX_domain-protein"/>
</dbReference>
<dbReference type="Gene3D" id="3.40.30.10">
    <property type="entry name" value="Glutaredoxin"/>
    <property type="match status" value="1"/>
</dbReference>
<sequence length="358" mass="40826">MNENETKKPPAASRCVEPLLGRARPCGMAGAEVERGREYNMNENKTKKPPDASRRIPPADNTTQLHDCSHNGCSMMARSNGFCDDHHDTALMAWSPSNDGKQQPSILSNTFGPPIDLIYSGGFYNAKYDARTKQRWLLVNIQNKDVFACHNLNRDVWQNEGVQNLIQASFIFWQTLRTSVEGERYCQQYKVKGYPHISIINPFDESVRFRKEEWTQTKPLTAQTLEDIVSKFVNEDPIESKHQPIKSCITNGGNNVLIHRKREVLFHRKREGEEEHPDIQAAIHSSLQDGKSCVTTVRIPPRMATRSSMKKKTAAPTVSIIIPRRMATRSSTKEKMKNVSFLDDCTTEGITKRRKRRL</sequence>
<dbReference type="GO" id="GO:0043161">
    <property type="term" value="P:proteasome-mediated ubiquitin-dependent protein catabolic process"/>
    <property type="evidence" value="ECO:0007669"/>
    <property type="project" value="TreeGrafter"/>
</dbReference>
<name>A0AAD8XU59_9STRA</name>
<evidence type="ECO:0000256" key="1">
    <source>
        <dbReference type="SAM" id="MobiDB-lite"/>
    </source>
</evidence>
<dbReference type="Proteomes" id="UP001224775">
    <property type="component" value="Unassembled WGS sequence"/>
</dbReference>
<evidence type="ECO:0000313" key="4">
    <source>
        <dbReference type="Proteomes" id="UP001224775"/>
    </source>
</evidence>
<protein>
    <submittedName>
        <fullName evidence="3">UAS domain-containing protein</fullName>
    </submittedName>
</protein>
<dbReference type="InterPro" id="IPR036249">
    <property type="entry name" value="Thioredoxin-like_sf"/>
</dbReference>
<organism evidence="3 4">
    <name type="scientific">Skeletonema marinoi</name>
    <dbReference type="NCBI Taxonomy" id="267567"/>
    <lineage>
        <taxon>Eukaryota</taxon>
        <taxon>Sar</taxon>
        <taxon>Stramenopiles</taxon>
        <taxon>Ochrophyta</taxon>
        <taxon>Bacillariophyta</taxon>
        <taxon>Coscinodiscophyceae</taxon>
        <taxon>Thalassiosirophycidae</taxon>
        <taxon>Thalassiosirales</taxon>
        <taxon>Skeletonemataceae</taxon>
        <taxon>Skeletonema</taxon>
        <taxon>Skeletonema marinoi-dohrnii complex</taxon>
    </lineage>
</organism>
<dbReference type="Pfam" id="PF13899">
    <property type="entry name" value="Thioredoxin_7"/>
    <property type="match status" value="1"/>
</dbReference>